<dbReference type="GO" id="GO:0019478">
    <property type="term" value="P:D-amino acid catabolic process"/>
    <property type="evidence" value="ECO:0007669"/>
    <property type="project" value="UniProtKB-UniRule"/>
</dbReference>
<dbReference type="SUPFAM" id="SSF69500">
    <property type="entry name" value="DTD-like"/>
    <property type="match status" value="1"/>
</dbReference>
<comment type="similarity">
    <text evidence="1 2">Belongs to the DTD family.</text>
</comment>
<evidence type="ECO:0000256" key="1">
    <source>
        <dbReference type="ARBA" id="ARBA00009673"/>
    </source>
</evidence>
<dbReference type="GO" id="GO:0000049">
    <property type="term" value="F:tRNA binding"/>
    <property type="evidence" value="ECO:0007669"/>
    <property type="project" value="UniProtKB-UniRule"/>
</dbReference>
<accession>A0A0S8FW03</accession>
<dbReference type="InterPro" id="IPR003732">
    <property type="entry name" value="Daa-tRNA_deacyls_DTD"/>
</dbReference>
<proteinExistence type="inferred from homology"/>
<comment type="catalytic activity">
    <reaction evidence="2">
        <text>glycyl-tRNA(Ala) + H2O = tRNA(Ala) + glycine + H(+)</text>
        <dbReference type="Rhea" id="RHEA:53744"/>
        <dbReference type="Rhea" id="RHEA-COMP:9657"/>
        <dbReference type="Rhea" id="RHEA-COMP:13640"/>
        <dbReference type="ChEBI" id="CHEBI:15377"/>
        <dbReference type="ChEBI" id="CHEBI:15378"/>
        <dbReference type="ChEBI" id="CHEBI:57305"/>
        <dbReference type="ChEBI" id="CHEBI:78442"/>
        <dbReference type="ChEBI" id="CHEBI:78522"/>
    </reaction>
</comment>
<evidence type="ECO:0000256" key="2">
    <source>
        <dbReference type="HAMAP-Rule" id="MF_00518"/>
    </source>
</evidence>
<dbReference type="HAMAP" id="MF_00518">
    <property type="entry name" value="Deacylase_Dtd"/>
    <property type="match status" value="1"/>
</dbReference>
<dbReference type="Proteomes" id="UP000051373">
    <property type="component" value="Unassembled WGS sequence"/>
</dbReference>
<dbReference type="GO" id="GO:0043908">
    <property type="term" value="F:Ser(Gly)-tRNA(Ala) hydrolase activity"/>
    <property type="evidence" value="ECO:0007669"/>
    <property type="project" value="UniProtKB-UniRule"/>
</dbReference>
<comment type="subcellular location">
    <subcellularLocation>
        <location evidence="2">Cytoplasm</location>
    </subcellularLocation>
</comment>
<reference evidence="3 4" key="1">
    <citation type="journal article" date="2015" name="Microbiome">
        <title>Genomic resolution of linkages in carbon, nitrogen, and sulfur cycling among widespread estuary sediment bacteria.</title>
        <authorList>
            <person name="Baker B.J."/>
            <person name="Lazar C.S."/>
            <person name="Teske A.P."/>
            <person name="Dick G.J."/>
        </authorList>
    </citation>
    <scope>NUCLEOTIDE SEQUENCE [LARGE SCALE GENOMIC DNA]</scope>
    <source>
        <strain evidence="3">SM23_42</strain>
    </source>
</reference>
<dbReference type="FunFam" id="3.50.80.10:FF:000001">
    <property type="entry name" value="D-aminoacyl-tRNA deacylase"/>
    <property type="match status" value="1"/>
</dbReference>
<gene>
    <name evidence="2" type="primary">dtd</name>
    <name evidence="3" type="ORF">AMJ83_01395</name>
</gene>
<dbReference type="PANTHER" id="PTHR10472:SF5">
    <property type="entry name" value="D-AMINOACYL-TRNA DEACYLASE 1"/>
    <property type="match status" value="1"/>
</dbReference>
<evidence type="ECO:0000313" key="4">
    <source>
        <dbReference type="Proteomes" id="UP000051373"/>
    </source>
</evidence>
<dbReference type="PATRIC" id="fig|1703779.3.peg.362"/>
<organism evidence="3 4">
    <name type="scientific">candidate division WOR_3 bacterium SM23_42</name>
    <dbReference type="NCBI Taxonomy" id="1703779"/>
    <lineage>
        <taxon>Bacteria</taxon>
        <taxon>Bacteria division WOR-3</taxon>
    </lineage>
</organism>
<comment type="function">
    <text evidence="2">An aminoacyl-tRNA editing enzyme that deacylates mischarged D-aminoacyl-tRNAs. Also deacylates mischarged glycyl-tRNA(Ala), protecting cells against glycine mischarging by AlaRS. Acts via tRNA-based rather than protein-based catalysis; rejects L-amino acids rather than detecting D-amino acids in the active site. By recycling D-aminoacyl-tRNA to D-amino acids and free tRNA molecules, this enzyme counteracts the toxicity associated with the formation of D-aminoacyl-tRNA entities in vivo and helps enforce protein L-homochirality.</text>
</comment>
<evidence type="ECO:0000313" key="3">
    <source>
        <dbReference type="EMBL" id="KPK64853.1"/>
    </source>
</evidence>
<dbReference type="EC" id="3.1.1.96" evidence="2"/>
<dbReference type="PANTHER" id="PTHR10472">
    <property type="entry name" value="D-TYROSYL-TRNA TYR DEACYLASE"/>
    <property type="match status" value="1"/>
</dbReference>
<dbReference type="GO" id="GO:0005737">
    <property type="term" value="C:cytoplasm"/>
    <property type="evidence" value="ECO:0007669"/>
    <property type="project" value="UniProtKB-SubCell"/>
</dbReference>
<dbReference type="Gene3D" id="3.50.80.10">
    <property type="entry name" value="D-tyrosyl-tRNA(Tyr) deacylase"/>
    <property type="match status" value="1"/>
</dbReference>
<comment type="subunit">
    <text evidence="2">Homodimer.</text>
</comment>
<dbReference type="GO" id="GO:0051500">
    <property type="term" value="F:D-tyrosyl-tRNA(Tyr) deacylase activity"/>
    <property type="evidence" value="ECO:0007669"/>
    <property type="project" value="TreeGrafter"/>
</dbReference>
<keyword evidence="2" id="KW-0694">RNA-binding</keyword>
<dbReference type="Pfam" id="PF02580">
    <property type="entry name" value="Tyr_Deacylase"/>
    <property type="match status" value="1"/>
</dbReference>
<sequence>MITVIQRVTKAKVSVNTRTISEIGEGMLVLVGIKKGDDKDKATRLAERCAHMRIFEDVSGKFNLSLKDVGGEALVVSQFTLLADTSRGRRPSFSDAEEPDKSEELYNFFVQKLTACGIRTKTGVFGERMLVSLDNNGPVTIIVEE</sequence>
<keyword evidence="2" id="KW-0820">tRNA-binding</keyword>
<dbReference type="InterPro" id="IPR023509">
    <property type="entry name" value="DTD-like_sf"/>
</dbReference>
<feature type="short sequence motif" description="Gly-cisPro motif, important for rejection of L-amino acids" evidence="2">
    <location>
        <begin position="137"/>
        <end position="138"/>
    </location>
</feature>
<dbReference type="STRING" id="1703779.AMJ83_01395"/>
<name>A0A0S8FW03_UNCW3</name>
<protein>
    <recommendedName>
        <fullName evidence="2">D-aminoacyl-tRNA deacylase</fullName>
        <shortName evidence="2">DTD</shortName>
        <ecNumber evidence="2">3.1.1.96</ecNumber>
    </recommendedName>
    <alternativeName>
        <fullName evidence="2">Gly-tRNA(Ala) deacylase</fullName>
        <ecNumber evidence="2">3.1.1.-</ecNumber>
    </alternativeName>
</protein>
<dbReference type="NCBIfam" id="TIGR00256">
    <property type="entry name" value="D-aminoacyl-tRNA deacylase"/>
    <property type="match status" value="1"/>
</dbReference>
<comment type="domain">
    <text evidence="2">A Gly-cisPro motif from one monomer fits into the active site of the other monomer to allow specific chiral rejection of L-amino acids.</text>
</comment>
<keyword evidence="2" id="KW-0963">Cytoplasm</keyword>
<dbReference type="AlphaFoldDB" id="A0A0S8FW03"/>
<dbReference type="EC" id="3.1.1.-" evidence="2"/>
<keyword evidence="2" id="KW-0378">Hydrolase</keyword>
<dbReference type="EMBL" id="LJUJ01000001">
    <property type="protein sequence ID" value="KPK64853.1"/>
    <property type="molecule type" value="Genomic_DNA"/>
</dbReference>
<comment type="catalytic activity">
    <reaction evidence="2">
        <text>a D-aminoacyl-tRNA + H2O = a tRNA + a D-alpha-amino acid + H(+)</text>
        <dbReference type="Rhea" id="RHEA:13953"/>
        <dbReference type="Rhea" id="RHEA-COMP:10123"/>
        <dbReference type="Rhea" id="RHEA-COMP:10124"/>
        <dbReference type="ChEBI" id="CHEBI:15377"/>
        <dbReference type="ChEBI" id="CHEBI:15378"/>
        <dbReference type="ChEBI" id="CHEBI:59871"/>
        <dbReference type="ChEBI" id="CHEBI:78442"/>
        <dbReference type="ChEBI" id="CHEBI:79333"/>
        <dbReference type="EC" id="3.1.1.96"/>
    </reaction>
</comment>
<comment type="caution">
    <text evidence="3">The sequence shown here is derived from an EMBL/GenBank/DDBJ whole genome shotgun (WGS) entry which is preliminary data.</text>
</comment>
<dbReference type="GO" id="GO:0106026">
    <property type="term" value="F:Gly-tRNA(Ala) deacylase activity"/>
    <property type="evidence" value="ECO:0007669"/>
    <property type="project" value="UniProtKB-UniRule"/>
</dbReference>